<feature type="domain" description="FAD/NAD(P)-binding" evidence="5">
    <location>
        <begin position="1"/>
        <end position="108"/>
    </location>
</feature>
<dbReference type="PANTHER" id="PTHR43557:SF2">
    <property type="entry name" value="RIESKE DOMAIN-CONTAINING PROTEIN-RELATED"/>
    <property type="match status" value="1"/>
</dbReference>
<evidence type="ECO:0000256" key="1">
    <source>
        <dbReference type="ARBA" id="ARBA00001974"/>
    </source>
</evidence>
<dbReference type="Pfam" id="PF07992">
    <property type="entry name" value="Pyr_redox_2"/>
    <property type="match status" value="1"/>
</dbReference>
<proteinExistence type="predicted"/>
<dbReference type="GO" id="GO:0005737">
    <property type="term" value="C:cytoplasm"/>
    <property type="evidence" value="ECO:0007669"/>
    <property type="project" value="TreeGrafter"/>
</dbReference>
<accession>A0AAN8IH70</accession>
<dbReference type="PANTHER" id="PTHR43557">
    <property type="entry name" value="APOPTOSIS-INDUCING FACTOR 1"/>
    <property type="match status" value="1"/>
</dbReference>
<dbReference type="AlphaFoldDB" id="A0AAN8IH70"/>
<name>A0AAN8IH70_TRICO</name>
<dbReference type="InterPro" id="IPR050446">
    <property type="entry name" value="FAD-oxidoreductase/Apoptosis"/>
</dbReference>
<keyword evidence="7" id="KW-1185">Reference proteome</keyword>
<evidence type="ECO:0000313" key="7">
    <source>
        <dbReference type="Proteomes" id="UP001331761"/>
    </source>
</evidence>
<feature type="non-terminal residue" evidence="6">
    <location>
        <position position="111"/>
    </location>
</feature>
<evidence type="ECO:0000256" key="4">
    <source>
        <dbReference type="ARBA" id="ARBA00023002"/>
    </source>
</evidence>
<protein>
    <submittedName>
        <fullName evidence="6">Pyridine nucleotide-disulfide oxidoreductase</fullName>
    </submittedName>
</protein>
<keyword evidence="2" id="KW-0285">Flavoprotein</keyword>
<dbReference type="GO" id="GO:0016651">
    <property type="term" value="F:oxidoreductase activity, acting on NAD(P)H"/>
    <property type="evidence" value="ECO:0007669"/>
    <property type="project" value="TreeGrafter"/>
</dbReference>
<dbReference type="InterPro" id="IPR023753">
    <property type="entry name" value="FAD/NAD-binding_dom"/>
</dbReference>
<gene>
    <name evidence="6" type="ORF">GCK32_020530</name>
</gene>
<reference evidence="6 7" key="1">
    <citation type="submission" date="2019-10" db="EMBL/GenBank/DDBJ databases">
        <title>Assembly and Annotation for the nematode Trichostrongylus colubriformis.</title>
        <authorList>
            <person name="Martin J."/>
        </authorList>
    </citation>
    <scope>NUCLEOTIDE SEQUENCE [LARGE SCALE GENOMIC DNA]</scope>
    <source>
        <strain evidence="6">G859</strain>
        <tissue evidence="6">Whole worm</tissue>
    </source>
</reference>
<keyword evidence="3" id="KW-0274">FAD</keyword>
<evidence type="ECO:0000256" key="3">
    <source>
        <dbReference type="ARBA" id="ARBA00022827"/>
    </source>
</evidence>
<keyword evidence="4" id="KW-0560">Oxidoreductase</keyword>
<sequence length="111" mass="12030">MEIASTLCLCSKSSVTIVCNTIEPLPALGRDIGAAVRKRFEERGVRVLVNQSVKWFIGQETVNGVVITSGDTIPADVVVVAIGVKPPTDWLKDTPVELDENGFIKVDCNFK</sequence>
<evidence type="ECO:0000256" key="2">
    <source>
        <dbReference type="ARBA" id="ARBA00022630"/>
    </source>
</evidence>
<dbReference type="InterPro" id="IPR036188">
    <property type="entry name" value="FAD/NAD-bd_sf"/>
</dbReference>
<dbReference type="SUPFAM" id="SSF51905">
    <property type="entry name" value="FAD/NAD(P)-binding domain"/>
    <property type="match status" value="1"/>
</dbReference>
<comment type="cofactor">
    <cofactor evidence="1">
        <name>FAD</name>
        <dbReference type="ChEBI" id="CHEBI:57692"/>
    </cofactor>
</comment>
<dbReference type="Proteomes" id="UP001331761">
    <property type="component" value="Unassembled WGS sequence"/>
</dbReference>
<comment type="caution">
    <text evidence="6">The sequence shown here is derived from an EMBL/GenBank/DDBJ whole genome shotgun (WGS) entry which is preliminary data.</text>
</comment>
<organism evidence="6 7">
    <name type="scientific">Trichostrongylus colubriformis</name>
    <name type="common">Black scour worm</name>
    <dbReference type="NCBI Taxonomy" id="6319"/>
    <lineage>
        <taxon>Eukaryota</taxon>
        <taxon>Metazoa</taxon>
        <taxon>Ecdysozoa</taxon>
        <taxon>Nematoda</taxon>
        <taxon>Chromadorea</taxon>
        <taxon>Rhabditida</taxon>
        <taxon>Rhabditina</taxon>
        <taxon>Rhabditomorpha</taxon>
        <taxon>Strongyloidea</taxon>
        <taxon>Trichostrongylidae</taxon>
        <taxon>Trichostrongylus</taxon>
    </lineage>
</organism>
<evidence type="ECO:0000313" key="6">
    <source>
        <dbReference type="EMBL" id="KAK5970083.1"/>
    </source>
</evidence>
<evidence type="ECO:0000259" key="5">
    <source>
        <dbReference type="Pfam" id="PF07992"/>
    </source>
</evidence>
<dbReference type="EMBL" id="WIXE01019374">
    <property type="protein sequence ID" value="KAK5970083.1"/>
    <property type="molecule type" value="Genomic_DNA"/>
</dbReference>